<name>D8T5E3_SELML</name>
<dbReference type="AlphaFoldDB" id="D8T5E3"/>
<evidence type="ECO:0000313" key="1">
    <source>
        <dbReference type="EMBL" id="EFJ08126.1"/>
    </source>
</evidence>
<dbReference type="EMBL" id="GL377677">
    <property type="protein sequence ID" value="EFJ08126.1"/>
    <property type="molecule type" value="Genomic_DNA"/>
</dbReference>
<dbReference type="Proteomes" id="UP000001514">
    <property type="component" value="Unassembled WGS sequence"/>
</dbReference>
<sequence>MVTRGERFYSQPGCFGPQVHHDGIVFARVDKLVASYLTLFQKVIVNGEPIHFIVSEGHRGTRHSWAPDLALYRLEMFNNYYEKTLTSGITVAQAIETLFSRVKLGIRARIQELIQDNEWLPELHSNVIVLKGSHIAVSGPTFLVALVGGSHFRRLTSQKLEVVEAEIQPEDLLIVSSLSLEEFQIVMRERDNNIVSAAAALLAADPDEESTVLVADMKGVYHEKMNLFLLHGSAVASRWRDERNYFLRNPVIRAALGRPFHRSGQGARSWSQAH</sequence>
<reference evidence="1 2" key="1">
    <citation type="journal article" date="2011" name="Science">
        <title>The Selaginella genome identifies genetic changes associated with the evolution of vascular plants.</title>
        <authorList>
            <person name="Banks J.A."/>
            <person name="Nishiyama T."/>
            <person name="Hasebe M."/>
            <person name="Bowman J.L."/>
            <person name="Gribskov M."/>
            <person name="dePamphilis C."/>
            <person name="Albert V.A."/>
            <person name="Aono N."/>
            <person name="Aoyama T."/>
            <person name="Ambrose B.A."/>
            <person name="Ashton N.W."/>
            <person name="Axtell M.J."/>
            <person name="Barker E."/>
            <person name="Barker M.S."/>
            <person name="Bennetzen J.L."/>
            <person name="Bonawitz N.D."/>
            <person name="Chapple C."/>
            <person name="Cheng C."/>
            <person name="Correa L.G."/>
            <person name="Dacre M."/>
            <person name="DeBarry J."/>
            <person name="Dreyer I."/>
            <person name="Elias M."/>
            <person name="Engstrom E.M."/>
            <person name="Estelle M."/>
            <person name="Feng L."/>
            <person name="Finet C."/>
            <person name="Floyd S.K."/>
            <person name="Frommer W.B."/>
            <person name="Fujita T."/>
            <person name="Gramzow L."/>
            <person name="Gutensohn M."/>
            <person name="Harholt J."/>
            <person name="Hattori M."/>
            <person name="Heyl A."/>
            <person name="Hirai T."/>
            <person name="Hiwatashi Y."/>
            <person name="Ishikawa M."/>
            <person name="Iwata M."/>
            <person name="Karol K.G."/>
            <person name="Koehler B."/>
            <person name="Kolukisaoglu U."/>
            <person name="Kubo M."/>
            <person name="Kurata T."/>
            <person name="Lalonde S."/>
            <person name="Li K."/>
            <person name="Li Y."/>
            <person name="Litt A."/>
            <person name="Lyons E."/>
            <person name="Manning G."/>
            <person name="Maruyama T."/>
            <person name="Michael T.P."/>
            <person name="Mikami K."/>
            <person name="Miyazaki S."/>
            <person name="Morinaga S."/>
            <person name="Murata T."/>
            <person name="Mueller-Roeber B."/>
            <person name="Nelson D.R."/>
            <person name="Obara M."/>
            <person name="Oguri Y."/>
            <person name="Olmstead R.G."/>
            <person name="Onodera N."/>
            <person name="Petersen B.L."/>
            <person name="Pils B."/>
            <person name="Prigge M."/>
            <person name="Rensing S.A."/>
            <person name="Riano-Pachon D.M."/>
            <person name="Roberts A.W."/>
            <person name="Sato Y."/>
            <person name="Scheller H.V."/>
            <person name="Schulz B."/>
            <person name="Schulz C."/>
            <person name="Shakirov E.V."/>
            <person name="Shibagaki N."/>
            <person name="Shinohara N."/>
            <person name="Shippen D.E."/>
            <person name="Soerensen I."/>
            <person name="Sotooka R."/>
            <person name="Sugimoto N."/>
            <person name="Sugita M."/>
            <person name="Sumikawa N."/>
            <person name="Tanurdzic M."/>
            <person name="Theissen G."/>
            <person name="Ulvskov P."/>
            <person name="Wakazuki S."/>
            <person name="Weng J.K."/>
            <person name="Willats W.W."/>
            <person name="Wipf D."/>
            <person name="Wolf P.G."/>
            <person name="Yang L."/>
            <person name="Zimmer A.D."/>
            <person name="Zhu Q."/>
            <person name="Mitros T."/>
            <person name="Hellsten U."/>
            <person name="Loque D."/>
            <person name="Otillar R."/>
            <person name="Salamov A."/>
            <person name="Schmutz J."/>
            <person name="Shapiro H."/>
            <person name="Lindquist E."/>
            <person name="Lucas S."/>
            <person name="Rokhsar D."/>
            <person name="Grigoriev I.V."/>
        </authorList>
    </citation>
    <scope>NUCLEOTIDE SEQUENCE [LARGE SCALE GENOMIC DNA]</scope>
</reference>
<proteinExistence type="predicted"/>
<dbReference type="KEGG" id="smo:SELMODRAFT_429209"/>
<accession>D8T5E3</accession>
<dbReference type="HOGENOM" id="CLU_1017070_0_0_1"/>
<dbReference type="Gramene" id="EFJ08126">
    <property type="protein sequence ID" value="EFJ08126"/>
    <property type="gene ID" value="SELMODRAFT_429209"/>
</dbReference>
<gene>
    <name evidence="1" type="ORF">SELMODRAFT_429209</name>
</gene>
<keyword evidence="2" id="KW-1185">Reference proteome</keyword>
<evidence type="ECO:0000313" key="2">
    <source>
        <dbReference type="Proteomes" id="UP000001514"/>
    </source>
</evidence>
<protein>
    <submittedName>
        <fullName evidence="1">Uncharacterized protein</fullName>
    </submittedName>
</protein>
<organism evidence="2">
    <name type="scientific">Selaginella moellendorffii</name>
    <name type="common">Spikemoss</name>
    <dbReference type="NCBI Taxonomy" id="88036"/>
    <lineage>
        <taxon>Eukaryota</taxon>
        <taxon>Viridiplantae</taxon>
        <taxon>Streptophyta</taxon>
        <taxon>Embryophyta</taxon>
        <taxon>Tracheophyta</taxon>
        <taxon>Lycopodiopsida</taxon>
        <taxon>Selaginellales</taxon>
        <taxon>Selaginellaceae</taxon>
        <taxon>Selaginella</taxon>
    </lineage>
</organism>
<dbReference type="InParanoid" id="D8T5E3"/>